<organism evidence="4 5">
    <name type="scientific">Candidatus Spechtbacteria bacterium RIFCSPLOWO2_01_FULL_46_10</name>
    <dbReference type="NCBI Taxonomy" id="1802163"/>
    <lineage>
        <taxon>Bacteria</taxon>
        <taxon>Candidatus Spechtiibacteriota</taxon>
    </lineage>
</organism>
<comment type="caution">
    <text evidence="4">The sequence shown here is derived from an EMBL/GenBank/DDBJ whole genome shotgun (WGS) entry which is preliminary data.</text>
</comment>
<accession>A0A1G2HI14</accession>
<dbReference type="SUPFAM" id="SSF53178">
    <property type="entry name" value="Peptidyl-tRNA hydrolase-like"/>
    <property type="match status" value="1"/>
</dbReference>
<dbReference type="STRING" id="1802163.A2932_00755"/>
<dbReference type="CDD" id="cd00462">
    <property type="entry name" value="PTH"/>
    <property type="match status" value="1"/>
</dbReference>
<keyword evidence="3" id="KW-0694">RNA-binding</keyword>
<evidence type="ECO:0000313" key="5">
    <source>
        <dbReference type="Proteomes" id="UP000179153"/>
    </source>
</evidence>
<reference evidence="4 5" key="1">
    <citation type="journal article" date="2016" name="Nat. Commun.">
        <title>Thousands of microbial genomes shed light on interconnected biogeochemical processes in an aquifer system.</title>
        <authorList>
            <person name="Anantharaman K."/>
            <person name="Brown C.T."/>
            <person name="Hug L.A."/>
            <person name="Sharon I."/>
            <person name="Castelle C.J."/>
            <person name="Probst A.J."/>
            <person name="Thomas B.C."/>
            <person name="Singh A."/>
            <person name="Wilkins M.J."/>
            <person name="Karaoz U."/>
            <person name="Brodie E.L."/>
            <person name="Williams K.H."/>
            <person name="Hubbard S.S."/>
            <person name="Banfield J.F."/>
        </authorList>
    </citation>
    <scope>NUCLEOTIDE SEQUENCE [LARGE SCALE GENOMIC DNA]</scope>
</reference>
<dbReference type="PANTHER" id="PTHR17224:SF1">
    <property type="entry name" value="PEPTIDYL-TRNA HYDROLASE"/>
    <property type="match status" value="1"/>
</dbReference>
<dbReference type="InterPro" id="IPR001328">
    <property type="entry name" value="Pept_tRNA_hydro"/>
</dbReference>
<evidence type="ECO:0000256" key="3">
    <source>
        <dbReference type="ARBA" id="ARBA00022884"/>
    </source>
</evidence>
<evidence type="ECO:0008006" key="6">
    <source>
        <dbReference type="Google" id="ProtNLM"/>
    </source>
</evidence>
<dbReference type="NCBIfam" id="TIGR00447">
    <property type="entry name" value="pth"/>
    <property type="match status" value="1"/>
</dbReference>
<dbReference type="PANTHER" id="PTHR17224">
    <property type="entry name" value="PEPTIDYL-TRNA HYDROLASE"/>
    <property type="match status" value="1"/>
</dbReference>
<evidence type="ECO:0000256" key="1">
    <source>
        <dbReference type="ARBA" id="ARBA00022555"/>
    </source>
</evidence>
<name>A0A1G2HI14_9BACT</name>
<dbReference type="Proteomes" id="UP000179153">
    <property type="component" value="Unassembled WGS sequence"/>
</dbReference>
<dbReference type="EMBL" id="MHOI01000003">
    <property type="protein sequence ID" value="OGZ62029.1"/>
    <property type="molecule type" value="Genomic_DNA"/>
</dbReference>
<protein>
    <recommendedName>
        <fullName evidence="6">Aminoacyl-tRNA hydrolase</fullName>
    </recommendedName>
</protein>
<dbReference type="Gene3D" id="3.40.50.1470">
    <property type="entry name" value="Peptidyl-tRNA hydrolase"/>
    <property type="match status" value="1"/>
</dbReference>
<proteinExistence type="predicted"/>
<evidence type="ECO:0000313" key="4">
    <source>
        <dbReference type="EMBL" id="OGZ62029.1"/>
    </source>
</evidence>
<dbReference type="InterPro" id="IPR036416">
    <property type="entry name" value="Pept_tRNA_hydro_sf"/>
</dbReference>
<dbReference type="Pfam" id="PF01195">
    <property type="entry name" value="Pept_tRNA_hydro"/>
    <property type="match status" value="1"/>
</dbReference>
<keyword evidence="1" id="KW-0820">tRNA-binding</keyword>
<dbReference type="GO" id="GO:0000049">
    <property type="term" value="F:tRNA binding"/>
    <property type="evidence" value="ECO:0007669"/>
    <property type="project" value="UniProtKB-KW"/>
</dbReference>
<evidence type="ECO:0000256" key="2">
    <source>
        <dbReference type="ARBA" id="ARBA00022801"/>
    </source>
</evidence>
<dbReference type="AlphaFoldDB" id="A0A1G2HI14"/>
<sequence>MSKEQTTSILVIGVGNYGGEYENTPHNIGLVVIDELIQRIKKHKTPLRQDYEKQLRIKEYEKSYAFIYEWDADGKHIIAARSKTFMNESGTAVQLLAKSYKLKDENLWIVHDDIDLPIGQVKVQFDRSAAGHKGVQDIVNKLGTQKFYRFRVGVRPERTPTTRTRKWMNNFVIKKLRGKNKELYEQSAKYTAELIQRALGNSTGKMLGSYTAQQKSSPA</sequence>
<gene>
    <name evidence="4" type="ORF">A2932_00755</name>
</gene>
<keyword evidence="2" id="KW-0378">Hydrolase</keyword>
<dbReference type="GO" id="GO:0004045">
    <property type="term" value="F:peptidyl-tRNA hydrolase activity"/>
    <property type="evidence" value="ECO:0007669"/>
    <property type="project" value="InterPro"/>
</dbReference>